<sequence>MIIKNKKMIGLIAITIGLGIILFWGNTLIKMLALPFYGVVTDAKVIGFKTKGSKWVTESNSSGRKNILSGKRPFFEFSTATDEKIKAYSESPQIFVLFNYQIDEELTIAYPFNEPQKAIILDWREVPGLLLMVVFGTLSIIVGRSYLVNSKIYTQ</sequence>
<evidence type="ECO:0000313" key="3">
    <source>
        <dbReference type="Proteomes" id="UP000609064"/>
    </source>
</evidence>
<dbReference type="AlphaFoldDB" id="A0A916YI87"/>
<protein>
    <recommendedName>
        <fullName evidence="4">DUF3592 domain-containing protein</fullName>
    </recommendedName>
</protein>
<evidence type="ECO:0000256" key="1">
    <source>
        <dbReference type="SAM" id="Phobius"/>
    </source>
</evidence>
<keyword evidence="3" id="KW-1185">Reference proteome</keyword>
<keyword evidence="1" id="KW-0812">Transmembrane</keyword>
<name>A0A916YI87_9BACT</name>
<keyword evidence="1" id="KW-1133">Transmembrane helix</keyword>
<evidence type="ECO:0008006" key="4">
    <source>
        <dbReference type="Google" id="ProtNLM"/>
    </source>
</evidence>
<feature type="transmembrane region" description="Helical" evidence="1">
    <location>
        <begin position="9"/>
        <end position="29"/>
    </location>
</feature>
<keyword evidence="1" id="KW-0472">Membrane</keyword>
<reference evidence="2" key="1">
    <citation type="journal article" date="2014" name="Int. J. Syst. Evol. Microbiol.">
        <title>Complete genome sequence of Corynebacterium casei LMG S-19264T (=DSM 44701T), isolated from a smear-ripened cheese.</title>
        <authorList>
            <consortium name="US DOE Joint Genome Institute (JGI-PGF)"/>
            <person name="Walter F."/>
            <person name="Albersmeier A."/>
            <person name="Kalinowski J."/>
            <person name="Ruckert C."/>
        </authorList>
    </citation>
    <scope>NUCLEOTIDE SEQUENCE</scope>
    <source>
        <strain evidence="2">CGMCC 1.15958</strain>
    </source>
</reference>
<reference evidence="2" key="2">
    <citation type="submission" date="2020-09" db="EMBL/GenBank/DDBJ databases">
        <authorList>
            <person name="Sun Q."/>
            <person name="Zhou Y."/>
        </authorList>
    </citation>
    <scope>NUCLEOTIDE SEQUENCE</scope>
    <source>
        <strain evidence="2">CGMCC 1.15958</strain>
    </source>
</reference>
<accession>A0A916YI87</accession>
<proteinExistence type="predicted"/>
<dbReference type="Proteomes" id="UP000609064">
    <property type="component" value="Unassembled WGS sequence"/>
</dbReference>
<dbReference type="RefSeq" id="WP_188764411.1">
    <property type="nucleotide sequence ID" value="NZ_BMKK01000001.1"/>
</dbReference>
<comment type="caution">
    <text evidence="2">The sequence shown here is derived from an EMBL/GenBank/DDBJ whole genome shotgun (WGS) entry which is preliminary data.</text>
</comment>
<organism evidence="2 3">
    <name type="scientific">Emticicia aquatilis</name>
    <dbReference type="NCBI Taxonomy" id="1537369"/>
    <lineage>
        <taxon>Bacteria</taxon>
        <taxon>Pseudomonadati</taxon>
        <taxon>Bacteroidota</taxon>
        <taxon>Cytophagia</taxon>
        <taxon>Cytophagales</taxon>
        <taxon>Leadbetterellaceae</taxon>
        <taxon>Emticicia</taxon>
    </lineage>
</organism>
<evidence type="ECO:0000313" key="2">
    <source>
        <dbReference type="EMBL" id="GGD44408.1"/>
    </source>
</evidence>
<gene>
    <name evidence="2" type="ORF">GCM10011514_05470</name>
</gene>
<feature type="transmembrane region" description="Helical" evidence="1">
    <location>
        <begin position="129"/>
        <end position="147"/>
    </location>
</feature>
<dbReference type="EMBL" id="BMKK01000001">
    <property type="protein sequence ID" value="GGD44408.1"/>
    <property type="molecule type" value="Genomic_DNA"/>
</dbReference>